<evidence type="ECO:0000256" key="4">
    <source>
        <dbReference type="RuleBase" id="RU000489"/>
    </source>
</evidence>
<keyword evidence="8" id="KW-1185">Reference proteome</keyword>
<dbReference type="InterPro" id="IPR017853">
    <property type="entry name" value="GH"/>
</dbReference>
<protein>
    <recommendedName>
        <fullName evidence="1">chitinase</fullName>
        <ecNumber evidence="1">3.2.1.14</ecNumber>
    </recommendedName>
</protein>
<keyword evidence="3 4" id="KW-0326">Glycosidase</keyword>
<evidence type="ECO:0000256" key="5">
    <source>
        <dbReference type="RuleBase" id="RU004453"/>
    </source>
</evidence>
<comment type="similarity">
    <text evidence="5">Belongs to the glycosyl hydrolase 18 family.</text>
</comment>
<proteinExistence type="inferred from homology"/>
<comment type="caution">
    <text evidence="7">The sequence shown here is derived from an EMBL/GenBank/DDBJ whole genome shotgun (WGS) entry which is preliminary data.</text>
</comment>
<dbReference type="Gene3D" id="3.20.20.80">
    <property type="entry name" value="Glycosidases"/>
    <property type="match status" value="1"/>
</dbReference>
<evidence type="ECO:0000256" key="1">
    <source>
        <dbReference type="ARBA" id="ARBA00012729"/>
    </source>
</evidence>
<dbReference type="PROSITE" id="PS01095">
    <property type="entry name" value="GH18_1"/>
    <property type="match status" value="1"/>
</dbReference>
<evidence type="ECO:0000259" key="6">
    <source>
        <dbReference type="PROSITE" id="PS51910"/>
    </source>
</evidence>
<keyword evidence="2 4" id="KW-0378">Hydrolase</keyword>
<dbReference type="PANTHER" id="PTHR45708:SF31">
    <property type="entry name" value="III ACIDIC ENDOCHITINASE, PUTATIVE-RELATED"/>
    <property type="match status" value="1"/>
</dbReference>
<dbReference type="Pfam" id="PF00704">
    <property type="entry name" value="Glyco_hydro_18"/>
    <property type="match status" value="1"/>
</dbReference>
<dbReference type="SUPFAM" id="SSF51445">
    <property type="entry name" value="(Trans)glycosidases"/>
    <property type="match status" value="1"/>
</dbReference>
<evidence type="ECO:0000256" key="3">
    <source>
        <dbReference type="ARBA" id="ARBA00023295"/>
    </source>
</evidence>
<sequence length="237" mass="26101">MVKRIISSVAGWHRLYYWFTLKQESLLGVTIIRGVLEISTFVTSQSLCTMLSANNKTAMASNKSSRTHQALALLLFFLLTLSSAHAKDGIAMYWGQKNGDGTLTSICDTGNFEIVNLASLSTFGCGRTPEWNFAGHCRPWSRCKKLAPEIKHCQRNGVKVFLSLGGADGFYSLCSPEDAKSVSDYLYNNFLSGRKGPFGSVYLDGIDLDIEGGSNLYWDDLARGLDTRRKQDSLGLG</sequence>
<dbReference type="GO" id="GO:0008843">
    <property type="term" value="F:endochitinase activity"/>
    <property type="evidence" value="ECO:0007669"/>
    <property type="project" value="UniProtKB-EC"/>
</dbReference>
<dbReference type="AlphaFoldDB" id="A0A445BDJ4"/>
<feature type="domain" description="GH18" evidence="6">
    <location>
        <begin position="88"/>
        <end position="237"/>
    </location>
</feature>
<reference evidence="7 8" key="1">
    <citation type="submission" date="2019-01" db="EMBL/GenBank/DDBJ databases">
        <title>Sequencing of cultivated peanut Arachis hypogaea provides insights into genome evolution and oil improvement.</title>
        <authorList>
            <person name="Chen X."/>
        </authorList>
    </citation>
    <scope>NUCLEOTIDE SEQUENCE [LARGE SCALE GENOMIC DNA]</scope>
    <source>
        <strain evidence="8">cv. Fuhuasheng</strain>
        <tissue evidence="7">Leaves</tissue>
    </source>
</reference>
<dbReference type="EMBL" id="SDMP01000009">
    <property type="protein sequence ID" value="RYR36738.1"/>
    <property type="molecule type" value="Genomic_DNA"/>
</dbReference>
<evidence type="ECO:0000256" key="2">
    <source>
        <dbReference type="ARBA" id="ARBA00022801"/>
    </source>
</evidence>
<dbReference type="Proteomes" id="UP000289738">
    <property type="component" value="Chromosome A09"/>
</dbReference>
<dbReference type="EC" id="3.2.1.14" evidence="1"/>
<evidence type="ECO:0000313" key="7">
    <source>
        <dbReference type="EMBL" id="RYR36738.1"/>
    </source>
</evidence>
<evidence type="ECO:0000313" key="8">
    <source>
        <dbReference type="Proteomes" id="UP000289738"/>
    </source>
</evidence>
<dbReference type="PANTHER" id="PTHR45708">
    <property type="entry name" value="ENDOCHITINASE"/>
    <property type="match status" value="1"/>
</dbReference>
<dbReference type="InterPro" id="IPR001223">
    <property type="entry name" value="Glyco_hydro18_cat"/>
</dbReference>
<dbReference type="InterPro" id="IPR001579">
    <property type="entry name" value="Glyco_hydro_18_chit_AS"/>
</dbReference>
<organism evidence="7 8">
    <name type="scientific">Arachis hypogaea</name>
    <name type="common">Peanut</name>
    <dbReference type="NCBI Taxonomy" id="3818"/>
    <lineage>
        <taxon>Eukaryota</taxon>
        <taxon>Viridiplantae</taxon>
        <taxon>Streptophyta</taxon>
        <taxon>Embryophyta</taxon>
        <taxon>Tracheophyta</taxon>
        <taxon>Spermatophyta</taxon>
        <taxon>Magnoliopsida</taxon>
        <taxon>eudicotyledons</taxon>
        <taxon>Gunneridae</taxon>
        <taxon>Pentapetalae</taxon>
        <taxon>rosids</taxon>
        <taxon>fabids</taxon>
        <taxon>Fabales</taxon>
        <taxon>Fabaceae</taxon>
        <taxon>Papilionoideae</taxon>
        <taxon>50 kb inversion clade</taxon>
        <taxon>dalbergioids sensu lato</taxon>
        <taxon>Dalbergieae</taxon>
        <taxon>Pterocarpus clade</taxon>
        <taxon>Arachis</taxon>
    </lineage>
</organism>
<dbReference type="InterPro" id="IPR050542">
    <property type="entry name" value="Glycosyl_Hydrlase18_Chitinase"/>
</dbReference>
<dbReference type="STRING" id="3818.A0A445BDJ4"/>
<gene>
    <name evidence="7" type="ORF">Ahy_A09g041694</name>
</gene>
<name>A0A445BDJ4_ARAHY</name>
<accession>A0A445BDJ4</accession>
<dbReference type="GO" id="GO:0005975">
    <property type="term" value="P:carbohydrate metabolic process"/>
    <property type="evidence" value="ECO:0007669"/>
    <property type="project" value="InterPro"/>
</dbReference>
<dbReference type="PROSITE" id="PS51910">
    <property type="entry name" value="GH18_2"/>
    <property type="match status" value="1"/>
</dbReference>
<dbReference type="GO" id="GO:0005576">
    <property type="term" value="C:extracellular region"/>
    <property type="evidence" value="ECO:0007669"/>
    <property type="project" value="TreeGrafter"/>
</dbReference>